<protein>
    <recommendedName>
        <fullName evidence="5">Dihydrolipoamide acetyltransferase component of pyruvate dehydrogenase complex</fullName>
        <ecNumber evidence="5">2.3.1.-</ecNumber>
    </recommendedName>
</protein>
<evidence type="ECO:0000256" key="3">
    <source>
        <dbReference type="ARBA" id="ARBA00022823"/>
    </source>
</evidence>
<evidence type="ECO:0000259" key="7">
    <source>
        <dbReference type="PROSITE" id="PS50968"/>
    </source>
</evidence>
<dbReference type="EMBL" id="WTYL01000001">
    <property type="protein sequence ID" value="MXP43617.1"/>
    <property type="molecule type" value="Genomic_DNA"/>
</dbReference>
<dbReference type="InterPro" id="IPR023213">
    <property type="entry name" value="CAT-like_dom_sf"/>
</dbReference>
<reference evidence="9 10" key="1">
    <citation type="submission" date="2019-12" db="EMBL/GenBank/DDBJ databases">
        <title>Genomic-based taxomic classification of the family Erythrobacteraceae.</title>
        <authorList>
            <person name="Xu L."/>
        </authorList>
    </citation>
    <scope>NUCLEOTIDE SEQUENCE [LARGE SCALE GENOMIC DNA]</scope>
    <source>
        <strain evidence="9 10">KCTC 42453</strain>
    </source>
</reference>
<feature type="domain" description="Peripheral subunit-binding (PSBD)" evidence="8">
    <location>
        <begin position="116"/>
        <end position="153"/>
    </location>
</feature>
<dbReference type="InterPro" id="IPR001078">
    <property type="entry name" value="2-oxoacid_DH_actylTfrase"/>
</dbReference>
<evidence type="ECO:0000256" key="1">
    <source>
        <dbReference type="ARBA" id="ARBA00001938"/>
    </source>
</evidence>
<dbReference type="FunFam" id="2.40.50.100:FF:000010">
    <property type="entry name" value="Acetyltransferase component of pyruvate dehydrogenase complex"/>
    <property type="match status" value="1"/>
</dbReference>
<dbReference type="RefSeq" id="WP_160755204.1">
    <property type="nucleotide sequence ID" value="NZ_WTYL01000001.1"/>
</dbReference>
<dbReference type="PANTHER" id="PTHR23151:SF90">
    <property type="entry name" value="DIHYDROLIPOYLLYSINE-RESIDUE ACETYLTRANSFERASE COMPONENT OF PYRUVATE DEHYDROGENASE COMPLEX, MITOCHONDRIAL-RELATED"/>
    <property type="match status" value="1"/>
</dbReference>
<comment type="function">
    <text evidence="4">The pyruvate dehydrogenase complex catalyzes the overall conversion of pyruvate to acetyl-CoA and CO(2). It contains multiple copies of three enzymatic components: pyruvate dehydrogenase (E1), dihydrolipoamide acetyltransferase (E2) and lipoamide dehydrogenase (E3).</text>
</comment>
<dbReference type="PANTHER" id="PTHR23151">
    <property type="entry name" value="DIHYDROLIPOAMIDE ACETYL/SUCCINYL-TRANSFERASE-RELATED"/>
    <property type="match status" value="1"/>
</dbReference>
<dbReference type="EC" id="2.3.1.-" evidence="5"/>
<dbReference type="OrthoDB" id="9805770at2"/>
<dbReference type="GO" id="GO:0016746">
    <property type="term" value="F:acyltransferase activity"/>
    <property type="evidence" value="ECO:0007669"/>
    <property type="project" value="UniProtKB-KW"/>
</dbReference>
<dbReference type="InterPro" id="IPR011053">
    <property type="entry name" value="Single_hybrid_motif"/>
</dbReference>
<evidence type="ECO:0000256" key="6">
    <source>
        <dbReference type="SAM" id="MobiDB-lite"/>
    </source>
</evidence>
<name>A0A845B2F9_9SPHN</name>
<proteinExistence type="inferred from homology"/>
<keyword evidence="10" id="KW-1185">Reference proteome</keyword>
<keyword evidence="9" id="KW-0670">Pyruvate</keyword>
<sequence>MPTPIKMPALSPTMEEGTLARWLVKVGDKVSSGDIMAEIETDKATMEFEAVDEGTIVSIDVDEGSEGVKVGTVIATLAGEDEDASDARVPAKPADTEQDEPEAPAPAPASSEDQILISPSARKIAEERGVDLSGVTGTGPNGRIVKADVENAPAGKPAEPAPAKSAAQTPAPTASPAPSGDRIIASPLAKRIAEQKGIDLASLTGSGPNGRIIKADVDGAKAGAAAPKSASEPAAAPSPAPATDTNVPDYGIPFEAEKLNNIRKTIARRLTEAKQTIPHIYLTLDVRLDALLKLRSELNAALEPQGIKLSVNDLLIKGLAKALQQVPSCNVSFAGDVLRKYSRTDISVAVAAPSGLITPIIVDAANKSISAISIEMKELAGKARDGKLQPHEFQGGTASLSNLGMFGIKQFDAVINPPQAMILAVGAGEKRPAVTDGALSIATVMSATGSFDHRAIDGADGAQLMQAFQQIVENPLGLVA</sequence>
<comment type="caution">
    <text evidence="9">The sequence shown here is derived from an EMBL/GenBank/DDBJ whole genome shotgun (WGS) entry which is preliminary data.</text>
</comment>
<dbReference type="CDD" id="cd06849">
    <property type="entry name" value="lipoyl_domain"/>
    <property type="match status" value="1"/>
</dbReference>
<organism evidence="9 10">
    <name type="scientific">Allopontixanthobacter sediminis</name>
    <dbReference type="NCBI Taxonomy" id="1689985"/>
    <lineage>
        <taxon>Bacteria</taxon>
        <taxon>Pseudomonadati</taxon>
        <taxon>Pseudomonadota</taxon>
        <taxon>Alphaproteobacteria</taxon>
        <taxon>Sphingomonadales</taxon>
        <taxon>Erythrobacteraceae</taxon>
        <taxon>Allopontixanthobacter</taxon>
    </lineage>
</organism>
<dbReference type="GO" id="GO:0045254">
    <property type="term" value="C:pyruvate dehydrogenase complex"/>
    <property type="evidence" value="ECO:0007669"/>
    <property type="project" value="InterPro"/>
</dbReference>
<evidence type="ECO:0000256" key="4">
    <source>
        <dbReference type="ARBA" id="ARBA00025211"/>
    </source>
</evidence>
<feature type="compositionally biased region" description="Low complexity" evidence="6">
    <location>
        <begin position="152"/>
        <end position="179"/>
    </location>
</feature>
<dbReference type="Gene3D" id="4.10.320.10">
    <property type="entry name" value="E3-binding domain"/>
    <property type="match status" value="2"/>
</dbReference>
<dbReference type="PROSITE" id="PS00189">
    <property type="entry name" value="LIPOYL"/>
    <property type="match status" value="1"/>
</dbReference>
<keyword evidence="3 5" id="KW-0450">Lipoyl</keyword>
<evidence type="ECO:0000256" key="5">
    <source>
        <dbReference type="RuleBase" id="RU003423"/>
    </source>
</evidence>
<dbReference type="Pfam" id="PF00364">
    <property type="entry name" value="Biotin_lipoyl"/>
    <property type="match status" value="1"/>
</dbReference>
<dbReference type="SUPFAM" id="SSF47005">
    <property type="entry name" value="Peripheral subunit-binding domain of 2-oxo acid dehydrogenase complex"/>
    <property type="match status" value="2"/>
</dbReference>
<dbReference type="Gene3D" id="3.30.559.10">
    <property type="entry name" value="Chloramphenicol acetyltransferase-like domain"/>
    <property type="match status" value="1"/>
</dbReference>
<dbReference type="InterPro" id="IPR004167">
    <property type="entry name" value="PSBD"/>
</dbReference>
<feature type="region of interest" description="Disordered" evidence="6">
    <location>
        <begin position="77"/>
        <end position="115"/>
    </location>
</feature>
<dbReference type="InterPro" id="IPR000089">
    <property type="entry name" value="Biotin_lipoyl"/>
</dbReference>
<dbReference type="SUPFAM" id="SSF51230">
    <property type="entry name" value="Single hybrid motif"/>
    <property type="match status" value="1"/>
</dbReference>
<dbReference type="AlphaFoldDB" id="A0A845B2F9"/>
<evidence type="ECO:0000313" key="9">
    <source>
        <dbReference type="EMBL" id="MXP43617.1"/>
    </source>
</evidence>
<comment type="cofactor">
    <cofactor evidence="1 5">
        <name>(R)-lipoate</name>
        <dbReference type="ChEBI" id="CHEBI:83088"/>
    </cofactor>
</comment>
<dbReference type="PROSITE" id="PS50968">
    <property type="entry name" value="BIOTINYL_LIPOYL"/>
    <property type="match status" value="1"/>
</dbReference>
<dbReference type="Gene3D" id="2.40.50.100">
    <property type="match status" value="1"/>
</dbReference>
<feature type="domain" description="Lipoyl-binding" evidence="7">
    <location>
        <begin position="2"/>
        <end position="78"/>
    </location>
</feature>
<feature type="compositionally biased region" description="Low complexity" evidence="6">
    <location>
        <begin position="224"/>
        <end position="237"/>
    </location>
</feature>
<dbReference type="InterPro" id="IPR003016">
    <property type="entry name" value="2-oxoA_DH_lipoyl-BS"/>
</dbReference>
<feature type="region of interest" description="Disordered" evidence="6">
    <location>
        <begin position="224"/>
        <end position="247"/>
    </location>
</feature>
<dbReference type="Pfam" id="PF00198">
    <property type="entry name" value="2-oxoacid_dh"/>
    <property type="match status" value="1"/>
</dbReference>
<evidence type="ECO:0000256" key="2">
    <source>
        <dbReference type="ARBA" id="ARBA00007317"/>
    </source>
</evidence>
<feature type="region of interest" description="Disordered" evidence="6">
    <location>
        <begin position="152"/>
        <end position="182"/>
    </location>
</feature>
<dbReference type="Pfam" id="PF02817">
    <property type="entry name" value="E3_binding"/>
    <property type="match status" value="2"/>
</dbReference>
<dbReference type="GO" id="GO:0006086">
    <property type="term" value="P:pyruvate decarboxylation to acetyl-CoA"/>
    <property type="evidence" value="ECO:0007669"/>
    <property type="project" value="InterPro"/>
</dbReference>
<dbReference type="Proteomes" id="UP000431922">
    <property type="component" value="Unassembled WGS sequence"/>
</dbReference>
<evidence type="ECO:0000259" key="8">
    <source>
        <dbReference type="PROSITE" id="PS51826"/>
    </source>
</evidence>
<dbReference type="InterPro" id="IPR045257">
    <property type="entry name" value="E2/Pdx1"/>
</dbReference>
<feature type="domain" description="Peripheral subunit-binding (PSBD)" evidence="8">
    <location>
        <begin position="184"/>
        <end position="221"/>
    </location>
</feature>
<dbReference type="PROSITE" id="PS51826">
    <property type="entry name" value="PSBD"/>
    <property type="match status" value="2"/>
</dbReference>
<keyword evidence="5" id="KW-0012">Acyltransferase</keyword>
<evidence type="ECO:0000313" key="10">
    <source>
        <dbReference type="Proteomes" id="UP000431922"/>
    </source>
</evidence>
<dbReference type="SUPFAM" id="SSF52777">
    <property type="entry name" value="CoA-dependent acyltransferases"/>
    <property type="match status" value="1"/>
</dbReference>
<keyword evidence="5 9" id="KW-0808">Transferase</keyword>
<gene>
    <name evidence="9" type="ORF">GRI65_03995</name>
</gene>
<dbReference type="InterPro" id="IPR036625">
    <property type="entry name" value="E3-bd_dom_sf"/>
</dbReference>
<comment type="similarity">
    <text evidence="2 5">Belongs to the 2-oxoacid dehydrogenase family.</text>
</comment>
<accession>A0A845B2F9</accession>